<dbReference type="Proteomes" id="UP000326289">
    <property type="component" value="Unassembled WGS sequence"/>
</dbReference>
<sequence length="80" mass="9325">MMRAFSRRLNFELRYFVFAMDLWCGWVSKCVSAQGLRCCEIAGRPFCYFSFPCVYVLVTRSLRVWDVDLVVVGSLDLILV</sequence>
<dbReference type="AlphaFoldDB" id="A0A5N6IZ67"/>
<name>A0A5N6IZ67_9EURO</name>
<accession>A0A5N6IZ67</accession>
<protein>
    <submittedName>
        <fullName evidence="1">Uncharacterized protein</fullName>
    </submittedName>
</protein>
<dbReference type="EMBL" id="ML732819">
    <property type="protein sequence ID" value="KAB8271244.1"/>
    <property type="molecule type" value="Genomic_DNA"/>
</dbReference>
<reference evidence="1 2" key="1">
    <citation type="submission" date="2019-04" db="EMBL/GenBank/DDBJ databases">
        <title>Fungal friends and foes A comparative genomics study of 23 Aspergillus species from section Flavi.</title>
        <authorList>
            <consortium name="DOE Joint Genome Institute"/>
            <person name="Kjaerbolling I."/>
            <person name="Vesth T.C."/>
            <person name="Frisvad J.C."/>
            <person name="Nybo J.L."/>
            <person name="Theobald S."/>
            <person name="Kildgaard S."/>
            <person name="Petersen T.I."/>
            <person name="Kuo A."/>
            <person name="Sato A."/>
            <person name="Lyhne E.K."/>
            <person name="Kogle M.E."/>
            <person name="Wiebenga A."/>
            <person name="Kun R.S."/>
            <person name="Lubbers R.J."/>
            <person name="Makela M.R."/>
            <person name="Barry K."/>
            <person name="Chovatia M."/>
            <person name="Clum A."/>
            <person name="Daum C."/>
            <person name="Haridas S."/>
            <person name="He G."/>
            <person name="LaButti K."/>
            <person name="Lipzen A."/>
            <person name="Mondo S."/>
            <person name="Pangilinan J."/>
            <person name="Riley R."/>
            <person name="Salamov A."/>
            <person name="Simmons B.A."/>
            <person name="Magnuson J.K."/>
            <person name="Henrissat B."/>
            <person name="Mortensen U.H."/>
            <person name="Larsen T.O."/>
            <person name="De vries R.P."/>
            <person name="Grigoriev I.V."/>
            <person name="Machida M."/>
            <person name="Baker S.E."/>
            <person name="Andersen M.R."/>
        </authorList>
    </citation>
    <scope>NUCLEOTIDE SEQUENCE [LARGE SCALE GENOMIC DNA]</scope>
    <source>
        <strain evidence="1 2">CBS 117635</strain>
    </source>
</reference>
<keyword evidence="2" id="KW-1185">Reference proteome</keyword>
<organism evidence="1 2">
    <name type="scientific">Aspergillus minisclerotigenes</name>
    <dbReference type="NCBI Taxonomy" id="656917"/>
    <lineage>
        <taxon>Eukaryota</taxon>
        <taxon>Fungi</taxon>
        <taxon>Dikarya</taxon>
        <taxon>Ascomycota</taxon>
        <taxon>Pezizomycotina</taxon>
        <taxon>Eurotiomycetes</taxon>
        <taxon>Eurotiomycetidae</taxon>
        <taxon>Eurotiales</taxon>
        <taxon>Aspergillaceae</taxon>
        <taxon>Aspergillus</taxon>
        <taxon>Aspergillus subgen. Circumdati</taxon>
    </lineage>
</organism>
<evidence type="ECO:0000313" key="2">
    <source>
        <dbReference type="Proteomes" id="UP000326289"/>
    </source>
</evidence>
<proteinExistence type="predicted"/>
<evidence type="ECO:0000313" key="1">
    <source>
        <dbReference type="EMBL" id="KAB8271244.1"/>
    </source>
</evidence>
<gene>
    <name evidence="1" type="ORF">BDV30DRAFT_213968</name>
</gene>